<dbReference type="GO" id="GO:0005737">
    <property type="term" value="C:cytoplasm"/>
    <property type="evidence" value="ECO:0007669"/>
    <property type="project" value="UniProtKB-SubCell"/>
</dbReference>
<dbReference type="SMART" id="SM00129">
    <property type="entry name" value="KISc"/>
    <property type="match status" value="1"/>
</dbReference>
<feature type="compositionally biased region" description="Polar residues" evidence="8">
    <location>
        <begin position="949"/>
        <end position="966"/>
    </location>
</feature>
<feature type="compositionally biased region" description="Basic residues" evidence="8">
    <location>
        <begin position="746"/>
        <end position="755"/>
    </location>
</feature>
<dbReference type="GO" id="GO:0005875">
    <property type="term" value="C:microtubule associated complex"/>
    <property type="evidence" value="ECO:0007669"/>
    <property type="project" value="TreeGrafter"/>
</dbReference>
<feature type="domain" description="Kinesin motor" evidence="9">
    <location>
        <begin position="69"/>
        <end position="465"/>
    </location>
</feature>
<feature type="binding site" evidence="6">
    <location>
        <begin position="156"/>
        <end position="163"/>
    </location>
    <ligand>
        <name>ATP</name>
        <dbReference type="ChEBI" id="CHEBI:30616"/>
    </ligand>
</feature>
<protein>
    <recommendedName>
        <fullName evidence="9">Kinesin motor domain-containing protein</fullName>
    </recommendedName>
</protein>
<dbReference type="PROSITE" id="PS00411">
    <property type="entry name" value="KINESIN_MOTOR_1"/>
    <property type="match status" value="1"/>
</dbReference>
<feature type="region of interest" description="Disordered" evidence="8">
    <location>
        <begin position="1015"/>
        <end position="1035"/>
    </location>
</feature>
<feature type="region of interest" description="Disordered" evidence="8">
    <location>
        <begin position="739"/>
        <end position="843"/>
    </location>
</feature>
<feature type="compositionally biased region" description="Acidic residues" evidence="8">
    <location>
        <begin position="777"/>
        <end position="793"/>
    </location>
</feature>
<feature type="region of interest" description="Disordered" evidence="8">
    <location>
        <begin position="1568"/>
        <end position="1680"/>
    </location>
</feature>
<feature type="compositionally biased region" description="Low complexity" evidence="8">
    <location>
        <begin position="1174"/>
        <end position="1186"/>
    </location>
</feature>
<feature type="coiled-coil region" evidence="7">
    <location>
        <begin position="1255"/>
        <end position="1282"/>
    </location>
</feature>
<feature type="coiled-coil region" evidence="7">
    <location>
        <begin position="572"/>
        <end position="599"/>
    </location>
</feature>
<feature type="region of interest" description="Disordered" evidence="8">
    <location>
        <begin position="1"/>
        <end position="69"/>
    </location>
</feature>
<dbReference type="GO" id="GO:0003777">
    <property type="term" value="F:microtubule motor activity"/>
    <property type="evidence" value="ECO:0007669"/>
    <property type="project" value="InterPro"/>
</dbReference>
<dbReference type="PANTHER" id="PTHR47969:SF15">
    <property type="entry name" value="CHROMOSOME-ASSOCIATED KINESIN KIF4A-RELATED"/>
    <property type="match status" value="1"/>
</dbReference>
<keyword evidence="3 6" id="KW-0547">Nucleotide-binding</keyword>
<dbReference type="InterPro" id="IPR019821">
    <property type="entry name" value="Kinesin_motor_CS"/>
</dbReference>
<dbReference type="InParanoid" id="W2RZN5"/>
<evidence type="ECO:0000256" key="3">
    <source>
        <dbReference type="ARBA" id="ARBA00022741"/>
    </source>
</evidence>
<dbReference type="OrthoDB" id="3176171at2759"/>
<keyword evidence="6" id="KW-0505">Motor protein</keyword>
<dbReference type="PRINTS" id="PR00380">
    <property type="entry name" value="KINESINHEAVY"/>
</dbReference>
<feature type="compositionally biased region" description="Basic and acidic residues" evidence="8">
    <location>
        <begin position="804"/>
        <end position="821"/>
    </location>
</feature>
<dbReference type="InterPro" id="IPR001752">
    <property type="entry name" value="Kinesin_motor_dom"/>
</dbReference>
<feature type="compositionally biased region" description="Low complexity" evidence="8">
    <location>
        <begin position="794"/>
        <end position="803"/>
    </location>
</feature>
<dbReference type="RefSeq" id="XP_008716445.1">
    <property type="nucleotide sequence ID" value="XM_008718223.1"/>
</dbReference>
<gene>
    <name evidence="10" type="ORF">HMPREF1541_03875</name>
</gene>
<dbReference type="InterPro" id="IPR027417">
    <property type="entry name" value="P-loop_NTPase"/>
</dbReference>
<evidence type="ECO:0000256" key="6">
    <source>
        <dbReference type="PROSITE-ProRule" id="PRU00283"/>
    </source>
</evidence>
<evidence type="ECO:0000256" key="7">
    <source>
        <dbReference type="SAM" id="Coils"/>
    </source>
</evidence>
<feature type="compositionally biased region" description="Low complexity" evidence="8">
    <location>
        <begin position="933"/>
        <end position="945"/>
    </location>
</feature>
<evidence type="ECO:0000256" key="8">
    <source>
        <dbReference type="SAM" id="MobiDB-lite"/>
    </source>
</evidence>
<comment type="subcellular location">
    <subcellularLocation>
        <location evidence="1">Cytoplasm</location>
    </subcellularLocation>
</comment>
<feature type="region of interest" description="Disordered" evidence="8">
    <location>
        <begin position="1169"/>
        <end position="1190"/>
    </location>
</feature>
<keyword evidence="11" id="KW-1185">Reference proteome</keyword>
<dbReference type="Pfam" id="PF00225">
    <property type="entry name" value="Kinesin"/>
    <property type="match status" value="1"/>
</dbReference>
<reference evidence="10 11" key="1">
    <citation type="submission" date="2013-03" db="EMBL/GenBank/DDBJ databases">
        <title>The Genome Sequence of Phialophora europaea CBS 101466.</title>
        <authorList>
            <consortium name="The Broad Institute Genomics Platform"/>
            <person name="Cuomo C."/>
            <person name="de Hoog S."/>
            <person name="Gorbushina A."/>
            <person name="Walker B."/>
            <person name="Young S.K."/>
            <person name="Zeng Q."/>
            <person name="Gargeya S."/>
            <person name="Fitzgerald M."/>
            <person name="Haas B."/>
            <person name="Abouelleil A."/>
            <person name="Allen A.W."/>
            <person name="Alvarado L."/>
            <person name="Arachchi H.M."/>
            <person name="Berlin A.M."/>
            <person name="Chapman S.B."/>
            <person name="Gainer-Dewar J."/>
            <person name="Goldberg J."/>
            <person name="Griggs A."/>
            <person name="Gujja S."/>
            <person name="Hansen M."/>
            <person name="Howarth C."/>
            <person name="Imamovic A."/>
            <person name="Ireland A."/>
            <person name="Larimer J."/>
            <person name="McCowan C."/>
            <person name="Murphy C."/>
            <person name="Pearson M."/>
            <person name="Poon T.W."/>
            <person name="Priest M."/>
            <person name="Roberts A."/>
            <person name="Saif S."/>
            <person name="Shea T."/>
            <person name="Sisk P."/>
            <person name="Sykes S."/>
            <person name="Wortman J."/>
            <person name="Nusbaum C."/>
            <person name="Birren B."/>
        </authorList>
    </citation>
    <scope>NUCLEOTIDE SEQUENCE [LARGE SCALE GENOMIC DNA]</scope>
    <source>
        <strain evidence="10 11">CBS 101466</strain>
    </source>
</reference>
<name>W2RZN5_CYPE1</name>
<evidence type="ECO:0000256" key="1">
    <source>
        <dbReference type="ARBA" id="ARBA00004496"/>
    </source>
</evidence>
<proteinExistence type="inferred from homology"/>
<feature type="coiled-coil region" evidence="7">
    <location>
        <begin position="698"/>
        <end position="725"/>
    </location>
</feature>
<evidence type="ECO:0000256" key="2">
    <source>
        <dbReference type="ARBA" id="ARBA00022490"/>
    </source>
</evidence>
<keyword evidence="2" id="KW-0963">Cytoplasm</keyword>
<keyword evidence="4 6" id="KW-0067">ATP-binding</keyword>
<dbReference type="VEuPathDB" id="FungiDB:HMPREF1541_03875"/>
<dbReference type="GO" id="GO:0007052">
    <property type="term" value="P:mitotic spindle organization"/>
    <property type="evidence" value="ECO:0007669"/>
    <property type="project" value="TreeGrafter"/>
</dbReference>
<dbReference type="InterPro" id="IPR027640">
    <property type="entry name" value="Kinesin-like_fam"/>
</dbReference>
<evidence type="ECO:0000313" key="11">
    <source>
        <dbReference type="Proteomes" id="UP000030752"/>
    </source>
</evidence>
<dbReference type="GO" id="GO:0008017">
    <property type="term" value="F:microtubule binding"/>
    <property type="evidence" value="ECO:0007669"/>
    <property type="project" value="InterPro"/>
</dbReference>
<feature type="compositionally biased region" description="Low complexity" evidence="8">
    <location>
        <begin position="1597"/>
        <end position="1617"/>
    </location>
</feature>
<dbReference type="eggNOG" id="KOG0244">
    <property type="taxonomic scope" value="Eukaryota"/>
</dbReference>
<dbReference type="HOGENOM" id="CLU_241013_0_0_1"/>
<evidence type="ECO:0000313" key="10">
    <source>
        <dbReference type="EMBL" id="ETN41936.1"/>
    </source>
</evidence>
<feature type="region of interest" description="Disordered" evidence="8">
    <location>
        <begin position="886"/>
        <end position="971"/>
    </location>
</feature>
<evidence type="ECO:0000259" key="9">
    <source>
        <dbReference type="PROSITE" id="PS50067"/>
    </source>
</evidence>
<evidence type="ECO:0000256" key="4">
    <source>
        <dbReference type="ARBA" id="ARBA00022840"/>
    </source>
</evidence>
<dbReference type="EMBL" id="KB822719">
    <property type="protein sequence ID" value="ETN41936.1"/>
    <property type="molecule type" value="Genomic_DNA"/>
</dbReference>
<feature type="coiled-coil region" evidence="7">
    <location>
        <begin position="1704"/>
        <end position="1783"/>
    </location>
</feature>
<dbReference type="GO" id="GO:0005524">
    <property type="term" value="F:ATP binding"/>
    <property type="evidence" value="ECO:0007669"/>
    <property type="project" value="UniProtKB-UniRule"/>
</dbReference>
<accession>W2RZN5</accession>
<feature type="compositionally biased region" description="Pro residues" evidence="8">
    <location>
        <begin position="1618"/>
        <end position="1631"/>
    </location>
</feature>
<feature type="compositionally biased region" description="Polar residues" evidence="8">
    <location>
        <begin position="1570"/>
        <end position="1589"/>
    </location>
</feature>
<dbReference type="GO" id="GO:0051231">
    <property type="term" value="P:spindle elongation"/>
    <property type="evidence" value="ECO:0007669"/>
    <property type="project" value="TreeGrafter"/>
</dbReference>
<dbReference type="PANTHER" id="PTHR47969">
    <property type="entry name" value="CHROMOSOME-ASSOCIATED KINESIN KIF4A-RELATED"/>
    <property type="match status" value="1"/>
</dbReference>
<dbReference type="STRING" id="1220924.W2RZN5"/>
<feature type="compositionally biased region" description="Basic and acidic residues" evidence="8">
    <location>
        <begin position="1665"/>
        <end position="1677"/>
    </location>
</feature>
<dbReference type="Proteomes" id="UP000030752">
    <property type="component" value="Unassembled WGS sequence"/>
</dbReference>
<dbReference type="Gene3D" id="3.40.850.10">
    <property type="entry name" value="Kinesin motor domain"/>
    <property type="match status" value="1"/>
</dbReference>
<feature type="compositionally biased region" description="Polar residues" evidence="8">
    <location>
        <begin position="1654"/>
        <end position="1664"/>
    </location>
</feature>
<sequence length="1796" mass="199568">MMVASPPGSPDAVTRSRPQSMYGASSPDGPLSKQRPQSAMMRPPRSYSRMSQSSKQNASRLSDEDSNTSVKVAVRVRPPLGPTDPGFDLIPQRFQKSMVQVTTPTSLGVDSPQGRKLFIFDRVFGEDTTQKGVWEYLQDSVESFLQGYNVSILAYGQSGSGKSHTMGTSGPSDQRDVATRGVIPRAAQHMFDTLGGNRPAHSRTNSGITGLKAPNRYSVSSLNHVLQGSKNGPDQDWEMTVTYVEIYNEQPRDLLLPEATPLYERPNVQIREDPRGRIFVEGLKSVRVNSIDELMGVLNHGSTIRQTDATAINARSSRSHAVFTINLRRSKLQSAPTAPKDKRMSMPIDALTNADGPVITVESKLHFVDLAGSERLKNTQATGDRAREGISINAGLASLGKVISQLSTRSAGMHVSYRDSKLTRMLQDSLGGNAITYMIACVTPAEFHLSETLNTVQYAQRARNIQSKPKIQQVNDDSDKQAVIDRLRTEVAFLRQQIRSAETGERRPAAVLERLDRPSERESDLQNQLLDVQESYTSLSQRHAKLISELAKSGGDVNELNSVTGESAISRLKRSQAQQQQIEQMVLEYEKTIQTMEANLSTTRSHLSTTESTLLEKETKCAYAETMNHQLTTRVQKLMDREGNMEQYVHDLEARLEDQSSGSEKSDAILADLRKEMARIRESESNAEDYICTLEERLAEADQDMDIMQREVERLEHLVDRQRSLGKLDNLLYELDHVQRNDTKNSKQKHVRAKSGRPEPLTPNGVHKMERDTVVEGAEEVELPEEDKDDLQEPQEPSVQEQPAEQRPEAETDKQGLEQLEKATALSPPRSSDADELLPSPAQEKFVAEKFESLSHELFDLRIEHESTVNQLELMSAKYQEALRALAEMQQDSMDEARHAPQQDPDNSPMPDAHPATFLEDARIQDSRNGGHLSSSRSLSSELSLAGESHTSADTDITPVSKQQPSGEVASKEIERLQSLLAEHEREKSAVVEQYSALEAEHKDALSTVEKLKTEVSKATRPGSPSPSTMHPGVLRRMTSLPNSGVDRGQRSIVSLRTILAEELDDKPDRLEALEVHLTSAGHELQTRKDRIDALEADVKNAKREMDMKTTIISGLTRERNSMKAGSPVDLSMVSQMRDQLIQKETELKSLHESYYKREQELQDELRNLQTERSSQQSPSVPQESSETQDRIKGLEMQLEDITTKHDAAKGLADESARQLAVTKAELSTALASVETIKASHRGVDGASPEPEAAASAFKEERENYEQLVQGLRDALDEQQSLTTSQKEKIAELVELHTQMSKDAAALSQQLKSSDAQVASLKPRIGELETELKEAKSAVEFHKHGLKSLHDAHANEIEEMKLSHAGQLATYDDTIAELNAKHDKLNRSYSDDVSGSRDILDSVVRDAQKALGHPTTADMLANHIQDLAEEKAAIAASVKRLQGTNLELERQLTGRQNLQELEAEIEALNTKVANYQDTIRNLANEVGNHEEASREKDILIKKHEAAIDDLNEEKVKKNDLIEELEQQLQNSFDQHHNRVSVIQAQGNQALVEAQHRIALLEKDLGGAQRASYNDSDQGSRTNTMKSQRPQSPPITDAQQRSNSLSSNLRKSASIASLPSPPPAIPLPPLPTLPGIQNAAASNPSPPQSRHTSKEVTLSQPPNSGTKDRDSASAEKLKRQSALIEDQEGRIRTIEKHLHAEKQLTATLEEALVDLETQSNKLRADAEGWKKKAWAMEEEITGLKKEKKSERLSVQAVEEEVKKRREAEAARAQLEERMRLLTVGDKKKKKGGGLNCF</sequence>
<comment type="similarity">
    <text evidence="6">Belongs to the TRAFAC class myosin-kinesin ATPase superfamily. Kinesin family.</text>
</comment>
<dbReference type="SUPFAM" id="SSF52540">
    <property type="entry name" value="P-loop containing nucleoside triphosphate hydrolases"/>
    <property type="match status" value="1"/>
</dbReference>
<organism evidence="10 11">
    <name type="scientific">Cyphellophora europaea (strain CBS 101466)</name>
    <name type="common">Phialophora europaea</name>
    <dbReference type="NCBI Taxonomy" id="1220924"/>
    <lineage>
        <taxon>Eukaryota</taxon>
        <taxon>Fungi</taxon>
        <taxon>Dikarya</taxon>
        <taxon>Ascomycota</taxon>
        <taxon>Pezizomycotina</taxon>
        <taxon>Eurotiomycetes</taxon>
        <taxon>Chaetothyriomycetidae</taxon>
        <taxon>Chaetothyriales</taxon>
        <taxon>Cyphellophoraceae</taxon>
        <taxon>Cyphellophora</taxon>
    </lineage>
</organism>
<dbReference type="GeneID" id="19971214"/>
<keyword evidence="5 7" id="KW-0175">Coiled coil</keyword>
<evidence type="ECO:0000256" key="5">
    <source>
        <dbReference type="ARBA" id="ARBA00023054"/>
    </source>
</evidence>
<feature type="compositionally biased region" description="Polar residues" evidence="8">
    <location>
        <begin position="48"/>
        <end position="60"/>
    </location>
</feature>
<dbReference type="PROSITE" id="PS50067">
    <property type="entry name" value="KINESIN_MOTOR_2"/>
    <property type="match status" value="1"/>
</dbReference>
<dbReference type="GO" id="GO:0007018">
    <property type="term" value="P:microtubule-based movement"/>
    <property type="evidence" value="ECO:0007669"/>
    <property type="project" value="InterPro"/>
</dbReference>
<dbReference type="InterPro" id="IPR036961">
    <property type="entry name" value="Kinesin_motor_dom_sf"/>
</dbReference>